<dbReference type="AlphaFoldDB" id="A0A8E2DK97"/>
<sequence>MQPSLVRVPSRPKVSSLSSLEYHRRIEGLIKSSDSSPQSILQDVAPVNPMPPIAKLAHGLDRVLFNPGVHWLQDPRTSYYNFTSWLQSVPSVNEFAFDRIIPFITSSRDDDLRQIARREGCLFTGSTSSLTGMLSQIYLLMSQHKSFDVTPLSQHFHNQRKAFTAGQRMPISVILRYKDGVYATDSDKSVFGADVQSSNILATMGTMLEKFLTHPEEQFRRLLLADSPVVEEERKKEPYRYSKHGKFVMRSQLDCQDDRLPGTGIFDIKTRATAPIRHHLSEHEVHTEYQIEHTHGPERSFEKEYFDLIRSAFLKYNFQARIGNMDGVLVAFHNTLRIFGFQYIPLEDMDQRLFGSQKAGDRVFEKCLKLLDVISEEIITCFPEQSVKCLWETTESCDLLRVYVEPVESNGSSKPIAQLDINLINYINGQALHGRDAVSATEDECMDCHILI</sequence>
<reference evidence="1 2" key="1">
    <citation type="submission" date="2016-07" db="EMBL/GenBank/DDBJ databases">
        <title>Draft genome of the white-rot fungus Obba rivulosa 3A-2.</title>
        <authorList>
            <consortium name="DOE Joint Genome Institute"/>
            <person name="Miettinen O."/>
            <person name="Riley R."/>
            <person name="Acob R."/>
            <person name="Barry K."/>
            <person name="Cullen D."/>
            <person name="De Vries R."/>
            <person name="Hainaut M."/>
            <person name="Hatakka A."/>
            <person name="Henrissat B."/>
            <person name="Hilden K."/>
            <person name="Kuo R."/>
            <person name="Labutti K."/>
            <person name="Lipzen A."/>
            <person name="Makela M.R."/>
            <person name="Sandor L."/>
            <person name="Spatafora J.W."/>
            <person name="Grigoriev I.V."/>
            <person name="Hibbett D.S."/>
        </authorList>
    </citation>
    <scope>NUCLEOTIDE SEQUENCE [LARGE SCALE GENOMIC DNA]</scope>
    <source>
        <strain evidence="1 2">3A-2</strain>
    </source>
</reference>
<dbReference type="Proteomes" id="UP000250043">
    <property type="component" value="Unassembled WGS sequence"/>
</dbReference>
<dbReference type="GO" id="GO:0005740">
    <property type="term" value="C:mitochondrial envelope"/>
    <property type="evidence" value="ECO:0007669"/>
    <property type="project" value="TreeGrafter"/>
</dbReference>
<dbReference type="PANTHER" id="PTHR31014">
    <property type="entry name" value="MITOCHONDRIAL TRANSLATION SYSTEM COMPONENT PET127-RELATED"/>
    <property type="match status" value="1"/>
</dbReference>
<dbReference type="InterPro" id="IPR013943">
    <property type="entry name" value="Pet127"/>
</dbReference>
<dbReference type="GO" id="GO:0000964">
    <property type="term" value="P:mitochondrial RNA 5'-end processing"/>
    <property type="evidence" value="ECO:0007669"/>
    <property type="project" value="TreeGrafter"/>
</dbReference>
<organism evidence="1 2">
    <name type="scientific">Obba rivulosa</name>
    <dbReference type="NCBI Taxonomy" id="1052685"/>
    <lineage>
        <taxon>Eukaryota</taxon>
        <taxon>Fungi</taxon>
        <taxon>Dikarya</taxon>
        <taxon>Basidiomycota</taxon>
        <taxon>Agaricomycotina</taxon>
        <taxon>Agaricomycetes</taxon>
        <taxon>Polyporales</taxon>
        <taxon>Gelatoporiaceae</taxon>
        <taxon>Obba</taxon>
    </lineage>
</organism>
<keyword evidence="2" id="KW-1185">Reference proteome</keyword>
<proteinExistence type="predicted"/>
<dbReference type="Pfam" id="PF08634">
    <property type="entry name" value="Pet127"/>
    <property type="match status" value="1"/>
</dbReference>
<protein>
    <submittedName>
        <fullName evidence="1">Pet127-domain-containing protein</fullName>
    </submittedName>
</protein>
<dbReference type="PANTHER" id="PTHR31014:SF0">
    <property type="entry name" value="MITOCHONDRIAL TRANSLATION SYSTEM COMPONENT PET127-RELATED"/>
    <property type="match status" value="1"/>
</dbReference>
<evidence type="ECO:0000313" key="1">
    <source>
        <dbReference type="EMBL" id="OCH91240.1"/>
    </source>
</evidence>
<accession>A0A8E2DK97</accession>
<evidence type="ECO:0000313" key="2">
    <source>
        <dbReference type="Proteomes" id="UP000250043"/>
    </source>
</evidence>
<name>A0A8E2DK97_9APHY</name>
<gene>
    <name evidence="1" type="ORF">OBBRIDRAFT_729251</name>
</gene>
<dbReference type="EMBL" id="KV722389">
    <property type="protein sequence ID" value="OCH91240.1"/>
    <property type="molecule type" value="Genomic_DNA"/>
</dbReference>
<dbReference type="OrthoDB" id="10249045at2759"/>